<keyword evidence="2 3" id="KW-0663">Pyridoxal phosphate</keyword>
<comment type="similarity">
    <text evidence="1 3">Belongs to the class-III pyridoxal-phosphate-dependent aminotransferase family.</text>
</comment>
<evidence type="ECO:0000256" key="1">
    <source>
        <dbReference type="ARBA" id="ARBA00008954"/>
    </source>
</evidence>
<reference evidence="5" key="1">
    <citation type="journal article" date="2019" name="Int. J. Syst. Evol. Microbiol.">
        <title>The Global Catalogue of Microorganisms (GCM) 10K type strain sequencing project: providing services to taxonomists for standard genome sequencing and annotation.</title>
        <authorList>
            <consortium name="The Broad Institute Genomics Platform"/>
            <consortium name="The Broad Institute Genome Sequencing Center for Infectious Disease"/>
            <person name="Wu L."/>
            <person name="Ma J."/>
        </authorList>
    </citation>
    <scope>NUCLEOTIDE SEQUENCE [LARGE SCALE GENOMIC DNA]</scope>
    <source>
        <strain evidence="5">JCM 16703</strain>
    </source>
</reference>
<sequence>MNLRGTPPSSTRILDANAWRPGQDAESELIARRVRVLGPSYRLFYRQPLEIVRGHGTRLWDAEGREYLDVYNNVASVGHTHPHVVEAIARQAAVLTTHTRYLDRGIVAYAERLLALLPDPIDRAVFTCSGSEANDLAVRVARAATGQRGVIVTEEAYHGNTALVTGMSPSLGVGVGPEVVTVPAPDPMAAPHRSFAAGVRAGIERLAAQGLRPAALLLDSILSSDGVHPALDLAEAVAAVRAAGGVVIADEVQPGFGRTGSAMWGFARHDVVPEIVTLGKPMGNGMPIAAVLAQAAVLEPFSAGEPYFNTFGGTQVSIAAADAVLDVLEREGLQAHAAAVGRELRALLDELAVVHRSIADVRGDGLFIGLQLREDDGSPGTALAADVINLLRQRGVLTSVCGAHGDTLKLRPPLPFSRADAARLADELDGVLGDLEA</sequence>
<dbReference type="Pfam" id="PF00202">
    <property type="entry name" value="Aminotran_3"/>
    <property type="match status" value="1"/>
</dbReference>
<dbReference type="Gene3D" id="3.90.1150.10">
    <property type="entry name" value="Aspartate Aminotransferase, domain 1"/>
    <property type="match status" value="1"/>
</dbReference>
<dbReference type="CDD" id="cd00610">
    <property type="entry name" value="OAT_like"/>
    <property type="match status" value="1"/>
</dbReference>
<dbReference type="RefSeq" id="WP_344731392.1">
    <property type="nucleotide sequence ID" value="NZ_BAAAZH010000001.1"/>
</dbReference>
<dbReference type="InterPro" id="IPR015421">
    <property type="entry name" value="PyrdxlP-dep_Trfase_major"/>
</dbReference>
<dbReference type="PANTHER" id="PTHR45688:SF13">
    <property type="entry name" value="ALANINE--GLYOXYLATE AMINOTRANSFERASE 2-LIKE"/>
    <property type="match status" value="1"/>
</dbReference>
<organism evidence="4 5">
    <name type="scientific">Nocardioides fonticola</name>
    <dbReference type="NCBI Taxonomy" id="450363"/>
    <lineage>
        <taxon>Bacteria</taxon>
        <taxon>Bacillati</taxon>
        <taxon>Actinomycetota</taxon>
        <taxon>Actinomycetes</taxon>
        <taxon>Propionibacteriales</taxon>
        <taxon>Nocardioidaceae</taxon>
        <taxon>Nocardioides</taxon>
    </lineage>
</organism>
<dbReference type="InterPro" id="IPR005814">
    <property type="entry name" value="Aminotrans_3"/>
</dbReference>
<keyword evidence="5" id="KW-1185">Reference proteome</keyword>
<accession>A0ABP7XA37</accession>
<name>A0ABP7XA37_9ACTN</name>
<dbReference type="EMBL" id="BAAAZH010000001">
    <property type="protein sequence ID" value="GAA4108811.1"/>
    <property type="molecule type" value="Genomic_DNA"/>
</dbReference>
<protein>
    <submittedName>
        <fullName evidence="4">Aspartate aminotransferase family protein</fullName>
    </submittedName>
</protein>
<keyword evidence="4" id="KW-0032">Aminotransferase</keyword>
<dbReference type="SUPFAM" id="SSF53383">
    <property type="entry name" value="PLP-dependent transferases"/>
    <property type="match status" value="1"/>
</dbReference>
<evidence type="ECO:0000256" key="2">
    <source>
        <dbReference type="ARBA" id="ARBA00022898"/>
    </source>
</evidence>
<dbReference type="InterPro" id="IPR015424">
    <property type="entry name" value="PyrdxlP-dep_Trfase"/>
</dbReference>
<dbReference type="PIRSF" id="PIRSF000521">
    <property type="entry name" value="Transaminase_4ab_Lys_Orn"/>
    <property type="match status" value="1"/>
</dbReference>
<dbReference type="GO" id="GO:0008483">
    <property type="term" value="F:transaminase activity"/>
    <property type="evidence" value="ECO:0007669"/>
    <property type="project" value="UniProtKB-KW"/>
</dbReference>
<keyword evidence="4" id="KW-0808">Transferase</keyword>
<proteinExistence type="inferred from homology"/>
<dbReference type="InterPro" id="IPR015422">
    <property type="entry name" value="PyrdxlP-dep_Trfase_small"/>
</dbReference>
<dbReference type="PANTHER" id="PTHR45688">
    <property type="match status" value="1"/>
</dbReference>
<evidence type="ECO:0000256" key="3">
    <source>
        <dbReference type="RuleBase" id="RU003560"/>
    </source>
</evidence>
<evidence type="ECO:0000313" key="4">
    <source>
        <dbReference type="EMBL" id="GAA4108811.1"/>
    </source>
</evidence>
<dbReference type="Gene3D" id="3.40.640.10">
    <property type="entry name" value="Type I PLP-dependent aspartate aminotransferase-like (Major domain)"/>
    <property type="match status" value="1"/>
</dbReference>
<gene>
    <name evidence="4" type="ORF">GCM10022215_02750</name>
</gene>
<evidence type="ECO:0000313" key="5">
    <source>
        <dbReference type="Proteomes" id="UP001501495"/>
    </source>
</evidence>
<dbReference type="Proteomes" id="UP001501495">
    <property type="component" value="Unassembled WGS sequence"/>
</dbReference>
<comment type="caution">
    <text evidence="4">The sequence shown here is derived from an EMBL/GenBank/DDBJ whole genome shotgun (WGS) entry which is preliminary data.</text>
</comment>